<comment type="caution">
    <text evidence="1">The sequence shown here is derived from an EMBL/GenBank/DDBJ whole genome shotgun (WGS) entry which is preliminary data.</text>
</comment>
<evidence type="ECO:0000313" key="1">
    <source>
        <dbReference type="EMBL" id="KAK2710299.1"/>
    </source>
</evidence>
<sequence length="69" mass="7304">MAQVTSAGMLVDIASEESKGGSYSAANTPPLGVQEMMQLANPGILREPPAMEHTPGMSTCLFLSPYPFF</sequence>
<accession>A0AA88HHC6</accession>
<dbReference type="AlphaFoldDB" id="A0AA88HHC6"/>
<dbReference type="Proteomes" id="UP001187531">
    <property type="component" value="Unassembled WGS sequence"/>
</dbReference>
<protein>
    <submittedName>
        <fullName evidence="1">Uncharacterized protein</fullName>
    </submittedName>
</protein>
<organism evidence="1 2">
    <name type="scientific">Artemia franciscana</name>
    <name type="common">Brine shrimp</name>
    <name type="synonym">Artemia sanfranciscana</name>
    <dbReference type="NCBI Taxonomy" id="6661"/>
    <lineage>
        <taxon>Eukaryota</taxon>
        <taxon>Metazoa</taxon>
        <taxon>Ecdysozoa</taxon>
        <taxon>Arthropoda</taxon>
        <taxon>Crustacea</taxon>
        <taxon>Branchiopoda</taxon>
        <taxon>Anostraca</taxon>
        <taxon>Artemiidae</taxon>
        <taxon>Artemia</taxon>
    </lineage>
</organism>
<keyword evidence="2" id="KW-1185">Reference proteome</keyword>
<name>A0AA88HHC6_ARTSF</name>
<reference evidence="1" key="1">
    <citation type="submission" date="2023-07" db="EMBL/GenBank/DDBJ databases">
        <title>Chromosome-level genome assembly of Artemia franciscana.</title>
        <authorList>
            <person name="Jo E."/>
        </authorList>
    </citation>
    <scope>NUCLEOTIDE SEQUENCE</scope>
    <source>
        <tissue evidence="1">Whole body</tissue>
    </source>
</reference>
<gene>
    <name evidence="1" type="ORF">QYM36_013821</name>
</gene>
<dbReference type="EMBL" id="JAVRJZ010000017">
    <property type="protein sequence ID" value="KAK2710299.1"/>
    <property type="molecule type" value="Genomic_DNA"/>
</dbReference>
<evidence type="ECO:0000313" key="2">
    <source>
        <dbReference type="Proteomes" id="UP001187531"/>
    </source>
</evidence>
<proteinExistence type="predicted"/>